<dbReference type="AlphaFoldDB" id="A0A843X9Y2"/>
<feature type="compositionally biased region" description="Polar residues" evidence="1">
    <location>
        <begin position="171"/>
        <end position="187"/>
    </location>
</feature>
<keyword evidence="3" id="KW-1185">Reference proteome</keyword>
<reference evidence="2" key="1">
    <citation type="submission" date="2017-07" db="EMBL/GenBank/DDBJ databases">
        <title>Taro Niue Genome Assembly and Annotation.</title>
        <authorList>
            <person name="Atibalentja N."/>
            <person name="Keating K."/>
            <person name="Fields C.J."/>
        </authorList>
    </citation>
    <scope>NUCLEOTIDE SEQUENCE</scope>
    <source>
        <strain evidence="2">Niue_2</strain>
        <tissue evidence="2">Leaf</tissue>
    </source>
</reference>
<organism evidence="2 3">
    <name type="scientific">Colocasia esculenta</name>
    <name type="common">Wild taro</name>
    <name type="synonym">Arum esculentum</name>
    <dbReference type="NCBI Taxonomy" id="4460"/>
    <lineage>
        <taxon>Eukaryota</taxon>
        <taxon>Viridiplantae</taxon>
        <taxon>Streptophyta</taxon>
        <taxon>Embryophyta</taxon>
        <taxon>Tracheophyta</taxon>
        <taxon>Spermatophyta</taxon>
        <taxon>Magnoliopsida</taxon>
        <taxon>Liliopsida</taxon>
        <taxon>Araceae</taxon>
        <taxon>Aroideae</taxon>
        <taxon>Colocasieae</taxon>
        <taxon>Colocasia</taxon>
    </lineage>
</organism>
<proteinExistence type="predicted"/>
<sequence>MDAEHDLGIQGPCRRIRPERLASISLDARISVGLQVWTLTPPKRPGLDAKDLSGDVPVSTKEKIGLITLRSVGPLVCGSKTLMVFEVFPAISDVFVQPPEPIVEQVAQPVIPPEVPSADAQLPASSSLPEQDAPSEMVHDVLRDLRGKGILSEDVPVSPTEHIFEEREPSYSPSQFETQPRSQGESSNSLNTILELVRTQQENLSVLHMQVEVIDVKFDSLADEVK</sequence>
<feature type="region of interest" description="Disordered" evidence="1">
    <location>
        <begin position="162"/>
        <end position="187"/>
    </location>
</feature>
<evidence type="ECO:0000256" key="1">
    <source>
        <dbReference type="SAM" id="MobiDB-lite"/>
    </source>
</evidence>
<name>A0A843X9Y2_COLES</name>
<evidence type="ECO:0000313" key="2">
    <source>
        <dbReference type="EMBL" id="MQM16174.1"/>
    </source>
</evidence>
<dbReference type="EMBL" id="NMUH01006879">
    <property type="protein sequence ID" value="MQM16174.1"/>
    <property type="molecule type" value="Genomic_DNA"/>
</dbReference>
<dbReference type="Proteomes" id="UP000652761">
    <property type="component" value="Unassembled WGS sequence"/>
</dbReference>
<protein>
    <submittedName>
        <fullName evidence="2">Uncharacterized protein</fullName>
    </submittedName>
</protein>
<accession>A0A843X9Y2</accession>
<evidence type="ECO:0000313" key="3">
    <source>
        <dbReference type="Proteomes" id="UP000652761"/>
    </source>
</evidence>
<gene>
    <name evidence="2" type="ORF">Taro_049128</name>
</gene>
<comment type="caution">
    <text evidence="2">The sequence shown here is derived from an EMBL/GenBank/DDBJ whole genome shotgun (WGS) entry which is preliminary data.</text>
</comment>
<feature type="region of interest" description="Disordered" evidence="1">
    <location>
        <begin position="114"/>
        <end position="136"/>
    </location>
</feature>